<feature type="binding site" evidence="9">
    <location>
        <position position="89"/>
    </location>
    <ligand>
        <name>Mg(2+)</name>
        <dbReference type="ChEBI" id="CHEBI:18420"/>
        <label>2</label>
    </ligand>
</feature>
<feature type="binding site" evidence="9">
    <location>
        <position position="89"/>
    </location>
    <ligand>
        <name>Mg(2+)</name>
        <dbReference type="ChEBI" id="CHEBI:18420"/>
        <label>1</label>
    </ligand>
</feature>
<dbReference type="CDD" id="cd01638">
    <property type="entry name" value="CysQ"/>
    <property type="match status" value="1"/>
</dbReference>
<dbReference type="Gene3D" id="3.30.540.10">
    <property type="entry name" value="Fructose-1,6-Bisphosphatase, subunit A, domain 1"/>
    <property type="match status" value="1"/>
</dbReference>
<dbReference type="PROSITE" id="PS00629">
    <property type="entry name" value="IMP_1"/>
    <property type="match status" value="1"/>
</dbReference>
<proteinExistence type="inferred from homology"/>
<dbReference type="Proteomes" id="UP000072236">
    <property type="component" value="Chromosome"/>
</dbReference>
<evidence type="ECO:0000256" key="6">
    <source>
        <dbReference type="ARBA" id="ARBA00022801"/>
    </source>
</evidence>
<feature type="binding site" evidence="9">
    <location>
        <position position="69"/>
    </location>
    <ligand>
        <name>substrate</name>
    </ligand>
</feature>
<dbReference type="PROSITE" id="PS00630">
    <property type="entry name" value="IMP_2"/>
    <property type="match status" value="1"/>
</dbReference>
<evidence type="ECO:0000256" key="9">
    <source>
        <dbReference type="HAMAP-Rule" id="MF_02095"/>
    </source>
</evidence>
<dbReference type="GO" id="GO:0000103">
    <property type="term" value="P:sulfate assimilation"/>
    <property type="evidence" value="ECO:0007669"/>
    <property type="project" value="TreeGrafter"/>
</dbReference>
<evidence type="ECO:0000313" key="16">
    <source>
        <dbReference type="Proteomes" id="UP000323012"/>
    </source>
</evidence>
<dbReference type="GO" id="GO:0050427">
    <property type="term" value="P:3'-phosphoadenosine 5'-phosphosulfate metabolic process"/>
    <property type="evidence" value="ECO:0007669"/>
    <property type="project" value="TreeGrafter"/>
</dbReference>
<dbReference type="KEGG" id="aact:ACT75_04145"/>
<comment type="function">
    <text evidence="9">Converts adenosine-3',5'-bisphosphate (PAP) to AMP.</text>
</comment>
<dbReference type="SUPFAM" id="SSF56655">
    <property type="entry name" value="Carbohydrate phosphatase"/>
    <property type="match status" value="1"/>
</dbReference>
<dbReference type="OrthoDB" id="9785695at2"/>
<comment type="similarity">
    <text evidence="2 9">Belongs to the inositol monophosphatase superfamily. CysQ family.</text>
</comment>
<dbReference type="GO" id="GO:0005886">
    <property type="term" value="C:plasma membrane"/>
    <property type="evidence" value="ECO:0007669"/>
    <property type="project" value="UniProtKB-SubCell"/>
</dbReference>
<dbReference type="GO" id="GO:0046854">
    <property type="term" value="P:phosphatidylinositol phosphate biosynthetic process"/>
    <property type="evidence" value="ECO:0007669"/>
    <property type="project" value="InterPro"/>
</dbReference>
<feature type="binding site" evidence="9">
    <location>
        <position position="216"/>
    </location>
    <ligand>
        <name>substrate</name>
    </ligand>
</feature>
<keyword evidence="5 9" id="KW-0479">Metal-binding</keyword>
<comment type="cofactor">
    <cofactor evidence="9 10">
        <name>Mg(2+)</name>
        <dbReference type="ChEBI" id="CHEBI:18420"/>
    </cofactor>
</comment>
<evidence type="ECO:0000256" key="1">
    <source>
        <dbReference type="ARBA" id="ARBA00001625"/>
    </source>
</evidence>
<dbReference type="SMR" id="A0A142FZE1"/>
<dbReference type="GO" id="GO:0000287">
    <property type="term" value="F:magnesium ion binding"/>
    <property type="evidence" value="ECO:0007669"/>
    <property type="project" value="UniProtKB-UniRule"/>
</dbReference>
<feature type="binding site" evidence="10">
    <location>
        <position position="69"/>
    </location>
    <ligand>
        <name>Mg(2+)</name>
        <dbReference type="ChEBI" id="CHEBI:18420"/>
        <label>1</label>
        <note>catalytic</note>
    </ligand>
</feature>
<keyword evidence="15" id="KW-1185">Reference proteome</keyword>
<feature type="binding site" evidence="9">
    <location>
        <position position="92"/>
    </location>
    <ligand>
        <name>Mg(2+)</name>
        <dbReference type="ChEBI" id="CHEBI:18420"/>
        <label>2</label>
    </ligand>
</feature>
<dbReference type="Pfam" id="PF00459">
    <property type="entry name" value="Inositol_P"/>
    <property type="match status" value="1"/>
</dbReference>
<evidence type="ECO:0000256" key="3">
    <source>
        <dbReference type="ARBA" id="ARBA00022475"/>
    </source>
</evidence>
<dbReference type="GO" id="GO:0008441">
    <property type="term" value="F:3'(2'),5'-bisphosphate nucleotidase activity"/>
    <property type="evidence" value="ECO:0007669"/>
    <property type="project" value="UniProtKB-UniRule"/>
</dbReference>
<protein>
    <recommendedName>
        <fullName evidence="9">3'(2'),5'-bisphosphate nucleotidase CysQ</fullName>
        <ecNumber evidence="9">3.1.3.7</ecNumber>
    </recommendedName>
    <alternativeName>
        <fullName evidence="9">3'(2'),5-bisphosphonucleoside 3'(2')-phosphohydrolase</fullName>
    </alternativeName>
    <alternativeName>
        <fullName evidence="9">3'-phosphoadenosine 5'-phosphate phosphatase</fullName>
        <shortName evidence="9">PAP phosphatase</shortName>
    </alternativeName>
</protein>
<evidence type="ECO:0000256" key="10">
    <source>
        <dbReference type="PIRSR" id="PIRSR600760-2"/>
    </source>
</evidence>
<name>A0A142FZE1_AGGAC</name>
<keyword evidence="7 9" id="KW-0460">Magnesium</keyword>
<keyword evidence="4 9" id="KW-0997">Cell inner membrane</keyword>
<gene>
    <name evidence="9 13" type="primary">cysQ</name>
    <name evidence="11" type="ORF">ACT75_04145</name>
    <name evidence="12" type="ORF">CQR80_06670</name>
    <name evidence="13" type="ORF">FXB79_05895</name>
</gene>
<dbReference type="Proteomes" id="UP000323012">
    <property type="component" value="Unassembled WGS sequence"/>
</dbReference>
<dbReference type="HAMAP" id="MF_02095">
    <property type="entry name" value="CysQ"/>
    <property type="match status" value="1"/>
</dbReference>
<dbReference type="PANTHER" id="PTHR43028:SF7">
    <property type="entry name" value="3'(2'),5'-BISPHOSPHATE NUCLEOTIDASE CYSQ"/>
    <property type="match status" value="1"/>
</dbReference>
<evidence type="ECO:0000256" key="5">
    <source>
        <dbReference type="ARBA" id="ARBA00022723"/>
    </source>
</evidence>
<dbReference type="NCBIfam" id="TIGR01331">
    <property type="entry name" value="bisphos_cysQ"/>
    <property type="match status" value="1"/>
</dbReference>
<evidence type="ECO:0000256" key="2">
    <source>
        <dbReference type="ARBA" id="ARBA00005289"/>
    </source>
</evidence>
<feature type="binding site" evidence="10">
    <location>
        <position position="216"/>
    </location>
    <ligand>
        <name>Mg(2+)</name>
        <dbReference type="ChEBI" id="CHEBI:18420"/>
        <label>1</label>
        <note>catalytic</note>
    </ligand>
</feature>
<comment type="catalytic activity">
    <reaction evidence="1 9">
        <text>adenosine 3',5'-bisphosphate + H2O = AMP + phosphate</text>
        <dbReference type="Rhea" id="RHEA:10040"/>
        <dbReference type="ChEBI" id="CHEBI:15377"/>
        <dbReference type="ChEBI" id="CHEBI:43474"/>
        <dbReference type="ChEBI" id="CHEBI:58343"/>
        <dbReference type="ChEBI" id="CHEBI:456215"/>
        <dbReference type="EC" id="3.1.3.7"/>
    </reaction>
</comment>
<keyword evidence="6 9" id="KW-0378">Hydrolase</keyword>
<feature type="binding site" evidence="10">
    <location>
        <position position="91"/>
    </location>
    <ligand>
        <name>Mg(2+)</name>
        <dbReference type="ChEBI" id="CHEBI:18420"/>
        <label>1</label>
        <note>catalytic</note>
    </ligand>
</feature>
<sequence length="269" mass="30277">MPILTTHLLQDVIEIAQQAGEHLRCFYQRSVTVRMKEDNTPVTEADLFVSQFLTEKLTALTPQIPILSEENCHIPLTERQTWRSYWLIDPLDGTQQFINRTGQFSVLISLVKDHQPVLGVIHAPMLGSTYYAMQGFGAYKHHDGQHLKLTFHDIQADNALRIAVGSAAAAEKVRSILNKNLAYEFHICGSSGLKSTLVADGVCDCYIRLGCTGEWDTAASEILLAEMGGIIFDLNYQPLTYNKRESFVNPNFVMGITQDFPWDKIFHSN</sequence>
<feature type="binding site" evidence="9">
    <location>
        <position position="69"/>
    </location>
    <ligand>
        <name>Mg(2+)</name>
        <dbReference type="ChEBI" id="CHEBI:18420"/>
        <label>1</label>
    </ligand>
</feature>
<evidence type="ECO:0000313" key="12">
    <source>
        <dbReference type="EMBL" id="PHO20435.1"/>
    </source>
</evidence>
<evidence type="ECO:0000313" key="11">
    <source>
        <dbReference type="EMBL" id="AMQ93771.1"/>
    </source>
</evidence>
<accession>A0A142FZE1</accession>
<organism evidence="13 16">
    <name type="scientific">Aggregatibacter actinomycetemcomitans</name>
    <name type="common">Actinobacillus actinomycetemcomitans</name>
    <name type="synonym">Haemophilus actinomycetemcomitans</name>
    <dbReference type="NCBI Taxonomy" id="714"/>
    <lineage>
        <taxon>Bacteria</taxon>
        <taxon>Pseudomonadati</taxon>
        <taxon>Pseudomonadota</taxon>
        <taxon>Gammaproteobacteria</taxon>
        <taxon>Pasteurellales</taxon>
        <taxon>Pasteurellaceae</taxon>
        <taxon>Aggregatibacter</taxon>
    </lineage>
</organism>
<feature type="binding site" evidence="9">
    <location>
        <position position="91"/>
    </location>
    <ligand>
        <name>Mg(2+)</name>
        <dbReference type="ChEBI" id="CHEBI:18420"/>
        <label>1</label>
    </ligand>
</feature>
<feature type="binding site" evidence="10">
    <location>
        <position position="92"/>
    </location>
    <ligand>
        <name>Mg(2+)</name>
        <dbReference type="ChEBI" id="CHEBI:18420"/>
        <label>1</label>
        <note>catalytic</note>
    </ligand>
</feature>
<dbReference type="EMBL" id="VSED01000013">
    <property type="protein sequence ID" value="TYA38932.1"/>
    <property type="molecule type" value="Genomic_DNA"/>
</dbReference>
<dbReference type="PANTHER" id="PTHR43028">
    <property type="entry name" value="3'(2'),5'-BISPHOSPHATE NUCLEOTIDASE 1"/>
    <property type="match status" value="1"/>
</dbReference>
<evidence type="ECO:0000256" key="7">
    <source>
        <dbReference type="ARBA" id="ARBA00022842"/>
    </source>
</evidence>
<evidence type="ECO:0000313" key="13">
    <source>
        <dbReference type="EMBL" id="TYA38932.1"/>
    </source>
</evidence>
<dbReference type="InterPro" id="IPR020583">
    <property type="entry name" value="Inositol_monoP_metal-BS"/>
</dbReference>
<dbReference type="RefSeq" id="WP_005550254.1">
    <property type="nucleotide sequence ID" value="NZ_CP012959.1"/>
</dbReference>
<dbReference type="InterPro" id="IPR050725">
    <property type="entry name" value="CysQ/Inositol_MonoPase"/>
</dbReference>
<comment type="subcellular location">
    <subcellularLocation>
        <location evidence="9">Cell inner membrane</location>
        <topology evidence="9">Peripheral membrane protein</topology>
        <orientation evidence="9">Cytoplasmic side</orientation>
    </subcellularLocation>
</comment>
<keyword evidence="8 9" id="KW-0472">Membrane</keyword>
<feature type="binding site" evidence="9">
    <location>
        <begin position="91"/>
        <end position="94"/>
    </location>
    <ligand>
        <name>substrate</name>
    </ligand>
</feature>
<evidence type="ECO:0000313" key="15">
    <source>
        <dbReference type="Proteomes" id="UP000226080"/>
    </source>
</evidence>
<dbReference type="Gene3D" id="3.40.190.80">
    <property type="match status" value="1"/>
</dbReference>
<feature type="binding site" evidence="9">
    <location>
        <position position="216"/>
    </location>
    <ligand>
        <name>Mg(2+)</name>
        <dbReference type="ChEBI" id="CHEBI:18420"/>
        <label>2</label>
    </ligand>
</feature>
<evidence type="ECO:0000256" key="8">
    <source>
        <dbReference type="ARBA" id="ARBA00023136"/>
    </source>
</evidence>
<keyword evidence="3 9" id="KW-1003">Cell membrane</keyword>
<dbReference type="InterPro" id="IPR006240">
    <property type="entry name" value="CysQ"/>
</dbReference>
<evidence type="ECO:0000313" key="14">
    <source>
        <dbReference type="Proteomes" id="UP000072236"/>
    </source>
</evidence>
<dbReference type="AlphaFoldDB" id="A0A142FZE1"/>
<feature type="binding site" evidence="10">
    <location>
        <position position="89"/>
    </location>
    <ligand>
        <name>Mg(2+)</name>
        <dbReference type="ChEBI" id="CHEBI:18420"/>
        <label>1</label>
        <note>catalytic</note>
    </ligand>
</feature>
<dbReference type="EMBL" id="PCGW01000011">
    <property type="protein sequence ID" value="PHO20435.1"/>
    <property type="molecule type" value="Genomic_DNA"/>
</dbReference>
<reference evidence="13 16" key="3">
    <citation type="submission" date="2019-08" db="EMBL/GenBank/DDBJ databases">
        <title>Whole genome sequencing of Aggregatibacter actinomycetemcomitans cultured from blood stream infections in Denmark reveals a novel phylogenetic lineage expressing serotype a membrane O polysaccharide.</title>
        <authorList>
            <person name="Nedergaard S."/>
            <person name="Kobel C.M."/>
            <person name="Nielsen M.B."/>
            <person name="Moeller R.T."/>
            <person name="Jensen A.B."/>
            <person name="Noerskov-Lauritsen N."/>
        </authorList>
    </citation>
    <scope>NUCLEOTIDE SEQUENCE [LARGE SCALE GENOMIC DNA]</scope>
    <source>
        <strain evidence="13 16">PN_563</strain>
    </source>
</reference>
<reference evidence="12 15" key="2">
    <citation type="submission" date="2017-10" db="EMBL/GenBank/DDBJ databases">
        <title>Draft genome sequences of Aggregatibacter actinomycetemcomitans strains 310a and 310b.</title>
        <authorList>
            <person name="May A.C."/>
            <person name="Ohta H."/>
            <person name="Maeda H."/>
            <person name="Kokeguchi S."/>
            <person name="Cugini C."/>
        </authorList>
    </citation>
    <scope>NUCLEOTIDE SEQUENCE [LARGE SCALE GENOMIC DNA]</scope>
    <source>
        <strain evidence="12 15">310b</strain>
    </source>
</reference>
<dbReference type="InterPro" id="IPR000760">
    <property type="entry name" value="Inositol_monophosphatase-like"/>
</dbReference>
<dbReference type="EC" id="3.1.3.7" evidence="9"/>
<dbReference type="Proteomes" id="UP000226080">
    <property type="component" value="Unassembled WGS sequence"/>
</dbReference>
<dbReference type="InterPro" id="IPR020550">
    <property type="entry name" value="Inositol_monophosphatase_CS"/>
</dbReference>
<dbReference type="EMBL" id="CP012959">
    <property type="protein sequence ID" value="AMQ93771.1"/>
    <property type="molecule type" value="Genomic_DNA"/>
</dbReference>
<evidence type="ECO:0000256" key="4">
    <source>
        <dbReference type="ARBA" id="ARBA00022519"/>
    </source>
</evidence>
<reference evidence="11 14" key="1">
    <citation type="submission" date="2015-10" db="EMBL/GenBank/DDBJ databases">
        <title>Tn-seq of a polymicrobial infection.</title>
        <authorList>
            <person name="Stacy A."/>
            <person name="Rumbaugh K.P."/>
            <person name="Whiteley M."/>
        </authorList>
    </citation>
    <scope>NUCLEOTIDE SEQUENCE [LARGE SCALE GENOMIC DNA]</scope>
    <source>
        <strain evidence="11 14">624</strain>
    </source>
</reference>